<evidence type="ECO:0000313" key="4">
    <source>
        <dbReference type="Proteomes" id="UP000265160"/>
    </source>
</evidence>
<dbReference type="PROSITE" id="PS50041">
    <property type="entry name" value="C_TYPE_LECTIN_2"/>
    <property type="match status" value="1"/>
</dbReference>
<name>A0A3P9B599_9CICH</name>
<dbReference type="InterPro" id="IPR016186">
    <property type="entry name" value="C-type_lectin-like/link_sf"/>
</dbReference>
<dbReference type="InterPro" id="IPR018378">
    <property type="entry name" value="C-type_lectin_CS"/>
</dbReference>
<sequence length="180" mass="20751">MDIQPISLLVHYFCIFAGTINGEASFVKVNSTVNWTDAQSHCRDVYTDLATIESTADVNAVRNKAWIGLHDDLENSWRWSLNDSSFYGQGETTFRNWYANEPDNLYGQQYCVALLSGSPYNGTWDDRECDDILNFVCYNGKFIRIIHNIFDGLHKKCFFATIVKTSIIRSLFFLNEHNTY</sequence>
<dbReference type="InterPro" id="IPR016187">
    <property type="entry name" value="CTDL_fold"/>
</dbReference>
<dbReference type="AlphaFoldDB" id="A0A3P9B599"/>
<dbReference type="PANTHER" id="PTHR45784:SF3">
    <property type="entry name" value="C-TYPE LECTIN DOMAIN FAMILY 4 MEMBER K-LIKE-RELATED"/>
    <property type="match status" value="1"/>
</dbReference>
<reference evidence="3" key="2">
    <citation type="submission" date="2025-09" db="UniProtKB">
        <authorList>
            <consortium name="Ensembl"/>
        </authorList>
    </citation>
    <scope>IDENTIFICATION</scope>
</reference>
<dbReference type="Ensembl" id="ENSMZET00005005279.1">
    <property type="protein sequence ID" value="ENSMZEP00005005055.1"/>
    <property type="gene ID" value="ENSMZEG00005003914.1"/>
</dbReference>
<dbReference type="Proteomes" id="UP000265160">
    <property type="component" value="Unplaced"/>
</dbReference>
<dbReference type="Pfam" id="PF00059">
    <property type="entry name" value="Lectin_C"/>
    <property type="match status" value="1"/>
</dbReference>
<evidence type="ECO:0000313" key="3">
    <source>
        <dbReference type="Ensembl" id="ENSMZEP00005005055.1"/>
    </source>
</evidence>
<dbReference type="PROSITE" id="PS00615">
    <property type="entry name" value="C_TYPE_LECTIN_1"/>
    <property type="match status" value="1"/>
</dbReference>
<dbReference type="SUPFAM" id="SSF56436">
    <property type="entry name" value="C-type lectin-like"/>
    <property type="match status" value="1"/>
</dbReference>
<protein>
    <recommendedName>
        <fullName evidence="2">C-type lectin domain-containing protein</fullName>
    </recommendedName>
</protein>
<feature type="domain" description="C-type lectin" evidence="2">
    <location>
        <begin position="34"/>
        <end position="138"/>
    </location>
</feature>
<keyword evidence="1" id="KW-1015">Disulfide bond</keyword>
<dbReference type="GeneTree" id="ENSGT01120000272249"/>
<reference evidence="3" key="1">
    <citation type="submission" date="2025-08" db="UniProtKB">
        <authorList>
            <consortium name="Ensembl"/>
        </authorList>
    </citation>
    <scope>IDENTIFICATION</scope>
</reference>
<proteinExistence type="predicted"/>
<evidence type="ECO:0000256" key="1">
    <source>
        <dbReference type="ARBA" id="ARBA00023157"/>
    </source>
</evidence>
<dbReference type="Gene3D" id="3.10.100.10">
    <property type="entry name" value="Mannose-Binding Protein A, subunit A"/>
    <property type="match status" value="1"/>
</dbReference>
<dbReference type="InterPro" id="IPR001304">
    <property type="entry name" value="C-type_lectin-like"/>
</dbReference>
<evidence type="ECO:0000259" key="2">
    <source>
        <dbReference type="PROSITE" id="PS50041"/>
    </source>
</evidence>
<keyword evidence="4" id="KW-1185">Reference proteome</keyword>
<organism evidence="3 4">
    <name type="scientific">Maylandia zebra</name>
    <name type="common">zebra mbuna</name>
    <dbReference type="NCBI Taxonomy" id="106582"/>
    <lineage>
        <taxon>Eukaryota</taxon>
        <taxon>Metazoa</taxon>
        <taxon>Chordata</taxon>
        <taxon>Craniata</taxon>
        <taxon>Vertebrata</taxon>
        <taxon>Euteleostomi</taxon>
        <taxon>Actinopterygii</taxon>
        <taxon>Neopterygii</taxon>
        <taxon>Teleostei</taxon>
        <taxon>Neoteleostei</taxon>
        <taxon>Acanthomorphata</taxon>
        <taxon>Ovalentaria</taxon>
        <taxon>Cichlomorphae</taxon>
        <taxon>Cichliformes</taxon>
        <taxon>Cichlidae</taxon>
        <taxon>African cichlids</taxon>
        <taxon>Pseudocrenilabrinae</taxon>
        <taxon>Haplochromini</taxon>
        <taxon>Maylandia</taxon>
        <taxon>Maylandia zebra complex</taxon>
    </lineage>
</organism>
<accession>A0A3P9B599</accession>
<dbReference type="SMART" id="SM00034">
    <property type="entry name" value="CLECT"/>
    <property type="match status" value="1"/>
</dbReference>
<dbReference type="PANTHER" id="PTHR45784">
    <property type="entry name" value="C-TYPE LECTIN DOMAIN FAMILY 20 MEMBER A-RELATED"/>
    <property type="match status" value="1"/>
</dbReference>